<evidence type="ECO:0000313" key="3">
    <source>
        <dbReference type="EMBL" id="CAB4952059.1"/>
    </source>
</evidence>
<dbReference type="InterPro" id="IPR036188">
    <property type="entry name" value="FAD/NAD-bd_sf"/>
</dbReference>
<evidence type="ECO:0000259" key="2">
    <source>
        <dbReference type="Pfam" id="PF01494"/>
    </source>
</evidence>
<dbReference type="PRINTS" id="PR00420">
    <property type="entry name" value="RNGMNOXGNASE"/>
</dbReference>
<proteinExistence type="predicted"/>
<feature type="domain" description="FAD-binding" evidence="2">
    <location>
        <begin position="5"/>
        <end position="305"/>
    </location>
</feature>
<accession>A0A6J7KBI5</accession>
<reference evidence="3" key="1">
    <citation type="submission" date="2020-05" db="EMBL/GenBank/DDBJ databases">
        <authorList>
            <person name="Chiriac C."/>
            <person name="Salcher M."/>
            <person name="Ghai R."/>
            <person name="Kavagutti S V."/>
        </authorList>
    </citation>
    <scope>NUCLEOTIDE SEQUENCE</scope>
</reference>
<dbReference type="InterPro" id="IPR002938">
    <property type="entry name" value="FAD-bd"/>
</dbReference>
<feature type="compositionally biased region" description="Low complexity" evidence="1">
    <location>
        <begin position="469"/>
        <end position="507"/>
    </location>
</feature>
<dbReference type="SUPFAM" id="SSF51905">
    <property type="entry name" value="FAD/NAD(P)-binding domain"/>
    <property type="match status" value="1"/>
</dbReference>
<dbReference type="Pfam" id="PF01494">
    <property type="entry name" value="FAD_binding_3"/>
    <property type="match status" value="1"/>
</dbReference>
<feature type="region of interest" description="Disordered" evidence="1">
    <location>
        <begin position="445"/>
        <end position="507"/>
    </location>
</feature>
<dbReference type="AlphaFoldDB" id="A0A6J7KBI5"/>
<dbReference type="PANTHER" id="PTHR43747:SF1">
    <property type="entry name" value="SLR1998 PROTEIN"/>
    <property type="match status" value="1"/>
</dbReference>
<dbReference type="Gene3D" id="3.50.50.60">
    <property type="entry name" value="FAD/NAD(P)-binding domain"/>
    <property type="match status" value="1"/>
</dbReference>
<evidence type="ECO:0000256" key="1">
    <source>
        <dbReference type="SAM" id="MobiDB-lite"/>
    </source>
</evidence>
<gene>
    <name evidence="3" type="ORF">UFOPK3564_03548</name>
</gene>
<dbReference type="GO" id="GO:0071949">
    <property type="term" value="F:FAD binding"/>
    <property type="evidence" value="ECO:0007669"/>
    <property type="project" value="InterPro"/>
</dbReference>
<name>A0A6J7KBI5_9ZZZZ</name>
<dbReference type="EMBL" id="CAFBMK010000355">
    <property type="protein sequence ID" value="CAB4952059.1"/>
    <property type="molecule type" value="Genomic_DNA"/>
</dbReference>
<dbReference type="InterPro" id="IPR050816">
    <property type="entry name" value="Flavin-dep_Halogenase_NPB"/>
</dbReference>
<protein>
    <submittedName>
        <fullName evidence="3">Unannotated protein</fullName>
    </submittedName>
</protein>
<sequence>METHDVVIVGGRLAGSAAAAALARAGRDVVVLERGRLPSDTLSTHVLFSAGIEEVRRMGALDDLLALDPSYMRGIQLHMGDDVTVRERWSPEGETDYVLCVPRTIQDVVLADAARRAGADVREGSEMLDVLWEGGRAAGVRYRAADGEVRDVRCRLVLGADGRRSTVAARVGAWRPYRGSLNGRGLVFRYLDDPQAGTELNETLMQWRDGTSFCMVFPSAPRPRTVALVMGPAADVPRARKDPEGTWAEFLRRHPGFAERIAGATNVGKLRSTNDVSAYFRPSSGPGWALIGDAGHFKDPVIGQGQRDALWMGRTAGEAAAAAIEDPAALDAALRRWEQLRDEECLAAYHLANAETRIAPQPPALVEIARRAQGRGAPDLGDLFQRTRTQQEVLTVPRLVGGAVGAMARRPRQALSILRASIPDLRTDLAVRAEARAGRFRSTRVVTGSEHPGWTWPAAPTRRDPAPATPSAGTAASDARVAAARVPAPAPAAAAPTPSSPTTEVPA</sequence>
<organism evidence="3">
    <name type="scientific">freshwater metagenome</name>
    <dbReference type="NCBI Taxonomy" id="449393"/>
    <lineage>
        <taxon>unclassified sequences</taxon>
        <taxon>metagenomes</taxon>
        <taxon>ecological metagenomes</taxon>
    </lineage>
</organism>
<dbReference type="PANTHER" id="PTHR43747">
    <property type="entry name" value="FAD-BINDING PROTEIN"/>
    <property type="match status" value="1"/>
</dbReference>